<dbReference type="GO" id="GO:0006310">
    <property type="term" value="P:DNA recombination"/>
    <property type="evidence" value="ECO:0007669"/>
    <property type="project" value="UniProtKB-KW"/>
</dbReference>
<dbReference type="InterPro" id="IPR050808">
    <property type="entry name" value="Phage_Integrase"/>
</dbReference>
<accession>A0A1I4TDC4</accession>
<dbReference type="PANTHER" id="PTHR30629:SF2">
    <property type="entry name" value="PROPHAGE INTEGRASE INTS-RELATED"/>
    <property type="match status" value="1"/>
</dbReference>
<dbReference type="InterPro" id="IPR025166">
    <property type="entry name" value="Integrase_DNA_bind_dom"/>
</dbReference>
<dbReference type="Pfam" id="PF13356">
    <property type="entry name" value="Arm-DNA-bind_3"/>
    <property type="match status" value="1"/>
</dbReference>
<dbReference type="Gene3D" id="1.10.443.10">
    <property type="entry name" value="Intergrase catalytic core"/>
    <property type="match status" value="1"/>
</dbReference>
<proteinExistence type="inferred from homology"/>
<gene>
    <name evidence="6" type="ORF">SAMN05421863_104924</name>
</gene>
<keyword evidence="3" id="KW-0238">DNA-binding</keyword>
<dbReference type="RefSeq" id="WP_074906454.1">
    <property type="nucleotide sequence ID" value="NZ_FOUB01000049.1"/>
</dbReference>
<reference evidence="7" key="1">
    <citation type="submission" date="2016-10" db="EMBL/GenBank/DDBJ databases">
        <authorList>
            <person name="Varghese N."/>
            <person name="Submissions S."/>
        </authorList>
    </citation>
    <scope>NUCLEOTIDE SEQUENCE [LARGE SCALE GENOMIC DNA]</scope>
    <source>
        <strain evidence="7">Nm44</strain>
    </source>
</reference>
<dbReference type="EMBL" id="FOUB01000049">
    <property type="protein sequence ID" value="SFM74613.1"/>
    <property type="molecule type" value="Genomic_DNA"/>
</dbReference>
<evidence type="ECO:0000256" key="3">
    <source>
        <dbReference type="ARBA" id="ARBA00023125"/>
    </source>
</evidence>
<dbReference type="PANTHER" id="PTHR30629">
    <property type="entry name" value="PROPHAGE INTEGRASE"/>
    <property type="match status" value="1"/>
</dbReference>
<dbReference type="CDD" id="cd00796">
    <property type="entry name" value="INT_Rci_Hp1_C"/>
    <property type="match status" value="1"/>
</dbReference>
<dbReference type="InterPro" id="IPR002104">
    <property type="entry name" value="Integrase_catalytic"/>
</dbReference>
<protein>
    <submittedName>
        <fullName evidence="6">Site-specific recombinase XerD</fullName>
    </submittedName>
</protein>
<dbReference type="Proteomes" id="UP000183287">
    <property type="component" value="Unassembled WGS sequence"/>
</dbReference>
<comment type="similarity">
    <text evidence="1">Belongs to the 'phage' integrase family.</text>
</comment>
<dbReference type="PROSITE" id="PS51898">
    <property type="entry name" value="TYR_RECOMBINASE"/>
    <property type="match status" value="1"/>
</dbReference>
<dbReference type="GO" id="GO:0015074">
    <property type="term" value="P:DNA integration"/>
    <property type="evidence" value="ECO:0007669"/>
    <property type="project" value="UniProtKB-KW"/>
</dbReference>
<dbReference type="Gene3D" id="1.10.150.130">
    <property type="match status" value="1"/>
</dbReference>
<dbReference type="InterPro" id="IPR013762">
    <property type="entry name" value="Integrase-like_cat_sf"/>
</dbReference>
<evidence type="ECO:0000259" key="5">
    <source>
        <dbReference type="PROSITE" id="PS51898"/>
    </source>
</evidence>
<keyword evidence="7" id="KW-1185">Reference proteome</keyword>
<dbReference type="Pfam" id="PF00589">
    <property type="entry name" value="Phage_integrase"/>
    <property type="match status" value="1"/>
</dbReference>
<evidence type="ECO:0000313" key="7">
    <source>
        <dbReference type="Proteomes" id="UP000183287"/>
    </source>
</evidence>
<dbReference type="InterPro" id="IPR038488">
    <property type="entry name" value="Integrase_DNA-bd_sf"/>
</dbReference>
<dbReference type="SUPFAM" id="SSF56349">
    <property type="entry name" value="DNA breaking-rejoining enzymes"/>
    <property type="match status" value="1"/>
</dbReference>
<dbReference type="Gene3D" id="3.30.160.390">
    <property type="entry name" value="Integrase, DNA-binding domain"/>
    <property type="match status" value="1"/>
</dbReference>
<keyword evidence="2" id="KW-0229">DNA integration</keyword>
<sequence>MPILKLNKLNIHQLQCPEGKSRIEYCDEDLPGLYVEVRATSQNQGTYYLRFKNDAGKTCHQRIGRTTEVTLAEARRQAKTLKAEIALGRNPREEGKPKQSELTYERFFEDHYIPHKSDKRSLSDDVRIFRLKLRPNLGHKLLHQITRYEIQALLTSFREQSAAASCNHILKIIRHSLNLAVEWEFLESNPATRIPLFHEDNKVEHYLSDAELERLLAVLRTDENRAVCQIAMLLLSTGCRLNEVLSAKWADVDLDKKILRIRAINSKSKRLRSVPLNDSAMEVLNQLDTQGKFEHLFVNQQTGKPYTTITKVWHRIRQKAGLDHLRLHDLRHQYASFLVNSGHTLYEVQQILGHSDPKVTMRYAHLSTKALQEAADSASVKIEEAMRRKTG</sequence>
<name>A0A1I4TDC4_9PROT</name>
<dbReference type="InterPro" id="IPR011010">
    <property type="entry name" value="DNA_brk_join_enz"/>
</dbReference>
<evidence type="ECO:0000256" key="1">
    <source>
        <dbReference type="ARBA" id="ARBA00008857"/>
    </source>
</evidence>
<organism evidence="6 7">
    <name type="scientific">Nitrosomonas communis</name>
    <dbReference type="NCBI Taxonomy" id="44574"/>
    <lineage>
        <taxon>Bacteria</taxon>
        <taxon>Pseudomonadati</taxon>
        <taxon>Pseudomonadota</taxon>
        <taxon>Betaproteobacteria</taxon>
        <taxon>Nitrosomonadales</taxon>
        <taxon>Nitrosomonadaceae</taxon>
        <taxon>Nitrosomonas</taxon>
    </lineage>
</organism>
<feature type="domain" description="Tyr recombinase" evidence="5">
    <location>
        <begin position="202"/>
        <end position="376"/>
    </location>
</feature>
<dbReference type="OrthoDB" id="9775880at2"/>
<evidence type="ECO:0000313" key="6">
    <source>
        <dbReference type="EMBL" id="SFM74613.1"/>
    </source>
</evidence>
<evidence type="ECO:0000256" key="4">
    <source>
        <dbReference type="ARBA" id="ARBA00023172"/>
    </source>
</evidence>
<evidence type="ECO:0000256" key="2">
    <source>
        <dbReference type="ARBA" id="ARBA00022908"/>
    </source>
</evidence>
<dbReference type="InterPro" id="IPR010998">
    <property type="entry name" value="Integrase_recombinase_N"/>
</dbReference>
<dbReference type="GO" id="GO:0003677">
    <property type="term" value="F:DNA binding"/>
    <property type="evidence" value="ECO:0007669"/>
    <property type="project" value="UniProtKB-KW"/>
</dbReference>
<keyword evidence="4" id="KW-0233">DNA recombination</keyword>
<dbReference type="AlphaFoldDB" id="A0A1I4TDC4"/>